<dbReference type="InterPro" id="IPR021765">
    <property type="entry name" value="UstYa-like"/>
</dbReference>
<gene>
    <name evidence="4" type="ORF">GTA08_BOTSDO08546</name>
</gene>
<keyword evidence="5" id="KW-1185">Reference proteome</keyword>
<proteinExistence type="inferred from homology"/>
<evidence type="ECO:0000256" key="3">
    <source>
        <dbReference type="SAM" id="Phobius"/>
    </source>
</evidence>
<keyword evidence="3" id="KW-1133">Transmembrane helix</keyword>
<evidence type="ECO:0000313" key="4">
    <source>
        <dbReference type="EMBL" id="KAF4304173.1"/>
    </source>
</evidence>
<comment type="caution">
    <text evidence="4">The sequence shown here is derived from an EMBL/GenBank/DDBJ whole genome shotgun (WGS) entry which is preliminary data.</text>
</comment>
<dbReference type="Pfam" id="PF11807">
    <property type="entry name" value="UstYa"/>
    <property type="match status" value="1"/>
</dbReference>
<comment type="similarity">
    <text evidence="1">Belongs to the ustYa family.</text>
</comment>
<organism evidence="4 5">
    <name type="scientific">Botryosphaeria dothidea</name>
    <dbReference type="NCBI Taxonomy" id="55169"/>
    <lineage>
        <taxon>Eukaryota</taxon>
        <taxon>Fungi</taxon>
        <taxon>Dikarya</taxon>
        <taxon>Ascomycota</taxon>
        <taxon>Pezizomycotina</taxon>
        <taxon>Dothideomycetes</taxon>
        <taxon>Dothideomycetes incertae sedis</taxon>
        <taxon>Botryosphaeriales</taxon>
        <taxon>Botryosphaeriaceae</taxon>
        <taxon>Botryosphaeria</taxon>
    </lineage>
</organism>
<feature type="transmembrane region" description="Helical" evidence="3">
    <location>
        <begin position="37"/>
        <end position="57"/>
    </location>
</feature>
<keyword evidence="3" id="KW-0472">Membrane</keyword>
<dbReference type="Proteomes" id="UP000572817">
    <property type="component" value="Unassembled WGS sequence"/>
</dbReference>
<reference evidence="4" key="1">
    <citation type="submission" date="2020-04" db="EMBL/GenBank/DDBJ databases">
        <title>Genome Assembly and Annotation of Botryosphaeria dothidea sdau 11-99, a Latent Pathogen of Apple Fruit Ring Rot in China.</title>
        <authorList>
            <person name="Yu C."/>
            <person name="Diao Y."/>
            <person name="Lu Q."/>
            <person name="Zhao J."/>
            <person name="Cui S."/>
            <person name="Peng C."/>
            <person name="He B."/>
            <person name="Liu H."/>
        </authorList>
    </citation>
    <scope>NUCLEOTIDE SEQUENCE [LARGE SCALE GENOMIC DNA]</scope>
    <source>
        <strain evidence="4">Sdau11-99</strain>
    </source>
</reference>
<dbReference type="EMBL" id="WWBZ02000051">
    <property type="protein sequence ID" value="KAF4304173.1"/>
    <property type="molecule type" value="Genomic_DNA"/>
</dbReference>
<dbReference type="PANTHER" id="PTHR33365">
    <property type="entry name" value="YALI0B05434P"/>
    <property type="match status" value="1"/>
</dbReference>
<evidence type="ECO:0000256" key="1">
    <source>
        <dbReference type="ARBA" id="ARBA00035112"/>
    </source>
</evidence>
<dbReference type="GO" id="GO:0043386">
    <property type="term" value="P:mycotoxin biosynthetic process"/>
    <property type="evidence" value="ECO:0007669"/>
    <property type="project" value="InterPro"/>
</dbReference>
<keyword evidence="3" id="KW-0812">Transmembrane</keyword>
<sequence length="254" mass="29207">MKHPDDEAAASEPFLESAENDEIPARNRHTRAHTSSLWITTILFVLYIPLLLGYYTLYGRINAIRANNPALMPILARRDGVLEYELRKFSDYATSPFAGDPRPELESAWHELFLYMNIKVEEEDLTDVNLTSLQLSDGSGYVAQPSVFHELHCIKRIRHWIYRDHYLPGISGHEYANWKGHIDHCIEMLRSAAMCRGDTALSTFHWLIEDGVPKPSAQDLGVHECVKWDPLLTWVKNKEVDLFDDTVLKKPEGY</sequence>
<dbReference type="AlphaFoldDB" id="A0A8H4IS31"/>
<evidence type="ECO:0000313" key="5">
    <source>
        <dbReference type="Proteomes" id="UP000572817"/>
    </source>
</evidence>
<name>A0A8H4IS31_9PEZI</name>
<dbReference type="PANTHER" id="PTHR33365:SF7">
    <property type="entry name" value="TAT PATHWAY SIGNAL SEQUENCE"/>
    <property type="match status" value="1"/>
</dbReference>
<evidence type="ECO:0000256" key="2">
    <source>
        <dbReference type="SAM" id="MobiDB-lite"/>
    </source>
</evidence>
<accession>A0A8H4IS31</accession>
<feature type="region of interest" description="Disordered" evidence="2">
    <location>
        <begin position="1"/>
        <end position="26"/>
    </location>
</feature>
<protein>
    <recommendedName>
        <fullName evidence="6">Tat pathway signal sequence protein</fullName>
    </recommendedName>
</protein>
<dbReference type="OrthoDB" id="3687641at2759"/>
<evidence type="ECO:0008006" key="6">
    <source>
        <dbReference type="Google" id="ProtNLM"/>
    </source>
</evidence>